<feature type="domain" description="TonB-dependent receptor-like beta-barrel" evidence="10">
    <location>
        <begin position="429"/>
        <end position="781"/>
    </location>
</feature>
<dbReference type="EMBL" id="AP025314">
    <property type="protein sequence ID" value="BDD10591.1"/>
    <property type="molecule type" value="Genomic_DNA"/>
</dbReference>
<keyword evidence="3" id="KW-1134">Transmembrane beta strand</keyword>
<dbReference type="InterPro" id="IPR039426">
    <property type="entry name" value="TonB-dep_rcpt-like"/>
</dbReference>
<dbReference type="RefSeq" id="WP_338392135.1">
    <property type="nucleotide sequence ID" value="NZ_AP025314.1"/>
</dbReference>
<dbReference type="KEGG" id="fax:FUAX_30230"/>
<evidence type="ECO:0000256" key="4">
    <source>
        <dbReference type="ARBA" id="ARBA00022692"/>
    </source>
</evidence>
<keyword evidence="13" id="KW-1185">Reference proteome</keyword>
<keyword evidence="2" id="KW-0813">Transport</keyword>
<feature type="signal peptide" evidence="9">
    <location>
        <begin position="1"/>
        <end position="19"/>
    </location>
</feature>
<sequence length="811" mass="89174">MKRSLLFLILLISSQVGFAQSISGKVTDSQSGEALIGANVFLKETSFGTTTGNLGDYNLTNLPEGNYELTVSLIGYETITRQAQLAKGDNLSFDFSLNVSAEILENVLVEAGSLTRHGKKIKDIPGSAHYISPKDIARINNTDVMNVLALIPGVNLNQEDGFGLRPNIGLRGSGSERSSKITVMEDGILMAPAPYTAPSAYYFPTMGRMKGIEVFKGASQIKYGPQTTAGAINLISTPIPTSLSADFGLNYGSFNTRNIYASAGNAHKNVAYMVEGFQQNSDGFKELDNGADTGYDKQDILAKLRVNTNPDAAVYQALTFKLGYAKETSDETYLGLTQADFDKDPIRRYAGSQKDQMNTEHTSWSINHLIAPTDFLQISTTAYRNEFKRNWYKLDKVNGEKIGKILASPADYKTEYDLVSGNAASADDSQSLKVKANNREYYSWGIQSIANAAFETGDMKHNVEFGIRYHEDGVDRMQWADYYTMDENGMTNRISQSAKGSEGNREQDTKALALHVQYQLSIGQLNILPGIRYENIDRSRKDWGKTDSDRTGEVSERKNKYDIFLPGLGLDYKINSNMSVFGGIHKGFTPGGSKDGSKPEESINYEAGFRTVTCGFATQVALYYNDYDNLLGSDTNSSGGTGSGDVFNGGAATAYGIEIEASYDPLASTSKTLRLPIRLNYTYTNAEFGTDFESEFDAWGEVKEGYQLPYVAEHQFTLGTSLEHRKFAIDAISKMVGEMRATAGDGSIEDNDLIESSFIVDLRARYFATNQVTVFGEVQNVFDQTYIVSRRPAGLRPNMPMAFNVGLKFAL</sequence>
<dbReference type="SUPFAM" id="SSF56935">
    <property type="entry name" value="Porins"/>
    <property type="match status" value="1"/>
</dbReference>
<comment type="subcellular location">
    <subcellularLocation>
        <location evidence="1">Cell outer membrane</location>
        <topology evidence="1">Multi-pass membrane protein</topology>
    </subcellularLocation>
</comment>
<evidence type="ECO:0000313" key="12">
    <source>
        <dbReference type="EMBL" id="BDD10591.1"/>
    </source>
</evidence>
<dbReference type="InterPro" id="IPR000531">
    <property type="entry name" value="Beta-barrel_TonB"/>
</dbReference>
<evidence type="ECO:0000259" key="11">
    <source>
        <dbReference type="Pfam" id="PF07715"/>
    </source>
</evidence>
<evidence type="ECO:0000256" key="1">
    <source>
        <dbReference type="ARBA" id="ARBA00004571"/>
    </source>
</evidence>
<dbReference type="SUPFAM" id="SSF49464">
    <property type="entry name" value="Carboxypeptidase regulatory domain-like"/>
    <property type="match status" value="1"/>
</dbReference>
<keyword evidence="4" id="KW-0812">Transmembrane</keyword>
<dbReference type="InterPro" id="IPR037066">
    <property type="entry name" value="Plug_dom_sf"/>
</dbReference>
<dbReference type="PANTHER" id="PTHR30442">
    <property type="entry name" value="IRON III DICITRATE TRANSPORT PROTEIN FECA"/>
    <property type="match status" value="1"/>
</dbReference>
<evidence type="ECO:0000256" key="6">
    <source>
        <dbReference type="ARBA" id="ARBA00023136"/>
    </source>
</evidence>
<evidence type="ECO:0000259" key="10">
    <source>
        <dbReference type="Pfam" id="PF00593"/>
    </source>
</evidence>
<evidence type="ECO:0000256" key="8">
    <source>
        <dbReference type="RuleBase" id="RU003357"/>
    </source>
</evidence>
<comment type="similarity">
    <text evidence="8">Belongs to the TonB-dependent receptor family.</text>
</comment>
<dbReference type="InterPro" id="IPR008969">
    <property type="entry name" value="CarboxyPept-like_regulatory"/>
</dbReference>
<dbReference type="AlphaFoldDB" id="A0AAU9CNA5"/>
<dbReference type="Gene3D" id="2.40.170.20">
    <property type="entry name" value="TonB-dependent receptor, beta-barrel domain"/>
    <property type="match status" value="1"/>
</dbReference>
<evidence type="ECO:0000256" key="9">
    <source>
        <dbReference type="SAM" id="SignalP"/>
    </source>
</evidence>
<protein>
    <submittedName>
        <fullName evidence="12">TonB-dependent receptor</fullName>
    </submittedName>
</protein>
<proteinExistence type="inferred from homology"/>
<keyword evidence="12" id="KW-0675">Receptor</keyword>
<dbReference type="Proteomes" id="UP001348817">
    <property type="component" value="Chromosome"/>
</dbReference>
<keyword evidence="5 8" id="KW-0798">TonB box</keyword>
<dbReference type="PANTHER" id="PTHR30442:SF0">
    <property type="entry name" value="FE(3+) DICITRATE TRANSPORT PROTEIN FECA"/>
    <property type="match status" value="1"/>
</dbReference>
<organism evidence="12 13">
    <name type="scientific">Fulvitalea axinellae</name>
    <dbReference type="NCBI Taxonomy" id="1182444"/>
    <lineage>
        <taxon>Bacteria</taxon>
        <taxon>Pseudomonadati</taxon>
        <taxon>Bacteroidota</taxon>
        <taxon>Cytophagia</taxon>
        <taxon>Cytophagales</taxon>
        <taxon>Persicobacteraceae</taxon>
        <taxon>Fulvitalea</taxon>
    </lineage>
</organism>
<dbReference type="Pfam" id="PF07715">
    <property type="entry name" value="Plug"/>
    <property type="match status" value="1"/>
</dbReference>
<feature type="domain" description="TonB-dependent receptor plug" evidence="11">
    <location>
        <begin position="121"/>
        <end position="231"/>
    </location>
</feature>
<dbReference type="Gene3D" id="2.170.130.10">
    <property type="entry name" value="TonB-dependent receptor, plug domain"/>
    <property type="match status" value="1"/>
</dbReference>
<gene>
    <name evidence="12" type="ORF">FUAX_30230</name>
</gene>
<dbReference type="Gene3D" id="2.60.40.1120">
    <property type="entry name" value="Carboxypeptidase-like, regulatory domain"/>
    <property type="match status" value="1"/>
</dbReference>
<evidence type="ECO:0000256" key="7">
    <source>
        <dbReference type="ARBA" id="ARBA00023237"/>
    </source>
</evidence>
<dbReference type="InterPro" id="IPR036942">
    <property type="entry name" value="Beta-barrel_TonB_sf"/>
</dbReference>
<dbReference type="Pfam" id="PF13715">
    <property type="entry name" value="CarbopepD_reg_2"/>
    <property type="match status" value="1"/>
</dbReference>
<dbReference type="GO" id="GO:0033214">
    <property type="term" value="P:siderophore-iron import into cell"/>
    <property type="evidence" value="ECO:0007669"/>
    <property type="project" value="TreeGrafter"/>
</dbReference>
<evidence type="ECO:0000256" key="2">
    <source>
        <dbReference type="ARBA" id="ARBA00022448"/>
    </source>
</evidence>
<evidence type="ECO:0000256" key="5">
    <source>
        <dbReference type="ARBA" id="ARBA00023077"/>
    </source>
</evidence>
<keyword evidence="9" id="KW-0732">Signal</keyword>
<dbReference type="InterPro" id="IPR012910">
    <property type="entry name" value="Plug_dom"/>
</dbReference>
<evidence type="ECO:0000313" key="13">
    <source>
        <dbReference type="Proteomes" id="UP001348817"/>
    </source>
</evidence>
<dbReference type="Pfam" id="PF00593">
    <property type="entry name" value="TonB_dep_Rec_b-barrel"/>
    <property type="match status" value="1"/>
</dbReference>
<keyword evidence="6 8" id="KW-0472">Membrane</keyword>
<name>A0AAU9CNA5_9BACT</name>
<evidence type="ECO:0000256" key="3">
    <source>
        <dbReference type="ARBA" id="ARBA00022452"/>
    </source>
</evidence>
<dbReference type="GO" id="GO:0009279">
    <property type="term" value="C:cell outer membrane"/>
    <property type="evidence" value="ECO:0007669"/>
    <property type="project" value="UniProtKB-SubCell"/>
</dbReference>
<keyword evidence="7" id="KW-0998">Cell outer membrane</keyword>
<reference evidence="12 13" key="1">
    <citation type="submission" date="2021-12" db="EMBL/GenBank/DDBJ databases">
        <title>Genome sequencing of bacteria with rrn-lacking chromosome and rrn-plasmid.</title>
        <authorList>
            <person name="Anda M."/>
            <person name="Iwasaki W."/>
        </authorList>
    </citation>
    <scope>NUCLEOTIDE SEQUENCE [LARGE SCALE GENOMIC DNA]</scope>
    <source>
        <strain evidence="12 13">DSM 100852</strain>
    </source>
</reference>
<feature type="chain" id="PRO_5043818276" evidence="9">
    <location>
        <begin position="20"/>
        <end position="811"/>
    </location>
</feature>
<accession>A0AAU9CNA5</accession>